<reference evidence="1" key="1">
    <citation type="submission" date="2018-01" db="EMBL/GenBank/DDBJ databases">
        <title>An insight into the sialome of Amazonian anophelines.</title>
        <authorList>
            <person name="Ribeiro J.M."/>
            <person name="Scarpassa V."/>
            <person name="Calvo E."/>
        </authorList>
    </citation>
    <scope>NUCLEOTIDE SEQUENCE</scope>
</reference>
<dbReference type="EMBL" id="GGFL01013482">
    <property type="protein sequence ID" value="MBW77660.1"/>
    <property type="molecule type" value="Transcribed_RNA"/>
</dbReference>
<dbReference type="AlphaFoldDB" id="A0A2M4DJC3"/>
<protein>
    <submittedName>
        <fullName evidence="1">Putative secreted protein</fullName>
    </submittedName>
</protein>
<accession>A0A2M4DJC3</accession>
<name>A0A2M4DJC3_ANODA</name>
<sequence length="84" mass="9785">MIQFRTVLFAIFIHLFSISMRSSAVRYLYRMNIRSTMYSDCSFESCSQRAKGSNRVLMFSLPLARNTNISRRWNARTNCSNGTT</sequence>
<organism evidence="1">
    <name type="scientific">Anopheles darlingi</name>
    <name type="common">Mosquito</name>
    <dbReference type="NCBI Taxonomy" id="43151"/>
    <lineage>
        <taxon>Eukaryota</taxon>
        <taxon>Metazoa</taxon>
        <taxon>Ecdysozoa</taxon>
        <taxon>Arthropoda</taxon>
        <taxon>Hexapoda</taxon>
        <taxon>Insecta</taxon>
        <taxon>Pterygota</taxon>
        <taxon>Neoptera</taxon>
        <taxon>Endopterygota</taxon>
        <taxon>Diptera</taxon>
        <taxon>Nematocera</taxon>
        <taxon>Culicoidea</taxon>
        <taxon>Culicidae</taxon>
        <taxon>Anophelinae</taxon>
        <taxon>Anopheles</taxon>
    </lineage>
</organism>
<evidence type="ECO:0000313" key="1">
    <source>
        <dbReference type="EMBL" id="MBW77660.1"/>
    </source>
</evidence>
<proteinExistence type="predicted"/>